<accession>A0A5B9DM60</accession>
<gene>
    <name evidence="3" type="ORF">FNA67_09655</name>
</gene>
<evidence type="ECO:0000259" key="2">
    <source>
        <dbReference type="Pfam" id="PF20155"/>
    </source>
</evidence>
<dbReference type="Pfam" id="PF20155">
    <property type="entry name" value="TMP_3"/>
    <property type="match status" value="1"/>
</dbReference>
<organism evidence="3 4">
    <name type="scientific">Paradevosia tibetensis</name>
    <dbReference type="NCBI Taxonomy" id="1447062"/>
    <lineage>
        <taxon>Bacteria</taxon>
        <taxon>Pseudomonadati</taxon>
        <taxon>Pseudomonadota</taxon>
        <taxon>Alphaproteobacteria</taxon>
        <taxon>Hyphomicrobiales</taxon>
        <taxon>Devosiaceae</taxon>
        <taxon>Paradevosia</taxon>
    </lineage>
</organism>
<reference evidence="3 4" key="1">
    <citation type="journal article" date="2015" name="Int. J. Syst. Evol. Microbiol.">
        <title>Youhaiella tibetensis gen. nov., sp. nov., isolated from subsurface sediment.</title>
        <authorList>
            <person name="Wang Y.X."/>
            <person name="Huang F.Q."/>
            <person name="Nogi Y."/>
            <person name="Pang S.J."/>
            <person name="Wang P.K."/>
            <person name="Lv J."/>
        </authorList>
    </citation>
    <scope>NUCLEOTIDE SEQUENCE [LARGE SCALE GENOMIC DNA]</scope>
    <source>
        <strain evidence="4">fig4</strain>
    </source>
</reference>
<dbReference type="InterPro" id="IPR013491">
    <property type="entry name" value="Tape_meas_N"/>
</dbReference>
<evidence type="ECO:0000313" key="3">
    <source>
        <dbReference type="EMBL" id="QEE20421.1"/>
    </source>
</evidence>
<keyword evidence="1" id="KW-0812">Transmembrane</keyword>
<dbReference type="KEGG" id="yti:FNA67_09655"/>
<keyword evidence="1" id="KW-1133">Transmembrane helix</keyword>
<dbReference type="Proteomes" id="UP000321062">
    <property type="component" value="Chromosome"/>
</dbReference>
<dbReference type="AlphaFoldDB" id="A0A5B9DM60"/>
<feature type="transmembrane region" description="Helical" evidence="1">
    <location>
        <begin position="449"/>
        <end position="471"/>
    </location>
</feature>
<protein>
    <submittedName>
        <fullName evidence="3">Phage tail tape measure protein</fullName>
    </submittedName>
</protein>
<proteinExistence type="predicted"/>
<evidence type="ECO:0000256" key="1">
    <source>
        <dbReference type="SAM" id="Phobius"/>
    </source>
</evidence>
<feature type="domain" description="Tape measure protein N-terminal" evidence="2">
    <location>
        <begin position="206"/>
        <end position="396"/>
    </location>
</feature>
<name>A0A5B9DM60_9HYPH</name>
<dbReference type="NCBIfam" id="TIGR02675">
    <property type="entry name" value="tape_meas_nterm"/>
    <property type="match status" value="1"/>
</dbReference>
<evidence type="ECO:0000313" key="4">
    <source>
        <dbReference type="Proteomes" id="UP000321062"/>
    </source>
</evidence>
<keyword evidence="1" id="KW-0472">Membrane</keyword>
<dbReference type="EMBL" id="CP041690">
    <property type="protein sequence ID" value="QEE20421.1"/>
    <property type="molecule type" value="Genomic_DNA"/>
</dbReference>
<keyword evidence="4" id="KW-1185">Reference proteome</keyword>
<feature type="transmembrane region" description="Helical" evidence="1">
    <location>
        <begin position="417"/>
        <end position="437"/>
    </location>
</feature>
<sequence length="894" mass="94799">MGNLLGQATLLFRLLKAHQFPFVAVVIDSARTVPIRLKARAVVRIHNHLSHHRIIGSVYVLRDIHKHGHRHSLLAKTHHLLCQLSDFATCIIPGFSQSWLDREKHGNASKQNFVSHFEPPLFATLAYGKAEHNMTDIASLGIEISTKGHSQAIGAMGAIETGAKKAETATGKMAATIERNTRRVEQALGFLKVAASAAFAAFSVQALISYTDRWTDLNSRVVQATGSIAAGAIVMERLSDMARRTYSSLDQTAEGFLLNANSFKELGYSTQVTLDFVEALNNGLVVSGAKGERAASVMNALSKALAAGKLSGDNLNTVLETGGRVTQAIAAGLGVTTLELRRMGAEGKLTTSKVIDALVSQLQELRDEADAMPATISDALGQLGNSVLKTVGLFDQLAGGSSRVAEAILFLADNMHIVVGAVAGLATAITTLMLPALGAMALALATNPFFLAAAAVGVLAGAIAQFAAASWEAERKAHQFNGSIRSNADALEKAATASGIFRTNLRAQIEMQKIAADAALAEADAQLKASKAKLTALRAEAEGRPFFNAFGIALAQREVDQNLATSLGLDSAASTLELQLAKIEELEKRLGGGKTDVPSLPDKASEKVARKYDDLIRSSQQFIAQQQLEASALGMTEQEANRLRYTQELLNKAANDNIKLTPQMRTELEGYAAAMAAAEEQTRRLTEIYNFGKDTFKGFFSDLKSGLKEGQGFWESFGNAAANALDKIADKFLDMALDGIWDTLFGAFSGKGGGSSAGGIGGILGGLFGWLFPNAKGGVYASKSLSAYSGQVVNTPTVFAFAQGAGLMGEAGPEAIMPLKRTASGALGVQVANQNQGNDVRGYGDINITNHISVPPGTSPETAPAIAREVTKELKRQLPDAIKDYNRNPYRRAG</sequence>
<dbReference type="OrthoDB" id="38641at2"/>